<organism evidence="1 2">
    <name type="scientific">Pedobacter nyackensis</name>
    <dbReference type="NCBI Taxonomy" id="475255"/>
    <lineage>
        <taxon>Bacteria</taxon>
        <taxon>Pseudomonadati</taxon>
        <taxon>Bacteroidota</taxon>
        <taxon>Sphingobacteriia</taxon>
        <taxon>Sphingobacteriales</taxon>
        <taxon>Sphingobacteriaceae</taxon>
        <taxon>Pedobacter</taxon>
    </lineage>
</organism>
<reference evidence="1 2" key="1">
    <citation type="submission" date="2017-04" db="EMBL/GenBank/DDBJ databases">
        <authorList>
            <person name="Afonso C.L."/>
            <person name="Miller P.J."/>
            <person name="Scott M.A."/>
            <person name="Spackman E."/>
            <person name="Goraichik I."/>
            <person name="Dimitrov K.M."/>
            <person name="Suarez D.L."/>
            <person name="Swayne D.E."/>
        </authorList>
    </citation>
    <scope>NUCLEOTIDE SEQUENCE [LARGE SCALE GENOMIC DNA]</scope>
    <source>
        <strain evidence="1 2">DSM 19625</strain>
    </source>
</reference>
<gene>
    <name evidence="1" type="ORF">SAMN04488101_10983</name>
</gene>
<proteinExistence type="predicted"/>
<protein>
    <submittedName>
        <fullName evidence="1">Uncharacterized protein</fullName>
    </submittedName>
</protein>
<name>A0A1W2E253_9SPHI</name>
<dbReference type="AlphaFoldDB" id="A0A1W2E253"/>
<dbReference type="STRING" id="475255.SAMN04488101_10983"/>
<keyword evidence="2" id="KW-1185">Reference proteome</keyword>
<sequence>MKQRVNKEILLVSIESLRLLANQNCWETQSLILMIHQKHMSLSTTVP</sequence>
<accession>A0A1W2E253</accession>
<evidence type="ECO:0000313" key="1">
    <source>
        <dbReference type="EMBL" id="SMD03472.1"/>
    </source>
</evidence>
<dbReference type="Proteomes" id="UP000192678">
    <property type="component" value="Unassembled WGS sequence"/>
</dbReference>
<dbReference type="EMBL" id="FWYB01000009">
    <property type="protein sequence ID" value="SMD03472.1"/>
    <property type="molecule type" value="Genomic_DNA"/>
</dbReference>
<evidence type="ECO:0000313" key="2">
    <source>
        <dbReference type="Proteomes" id="UP000192678"/>
    </source>
</evidence>